<dbReference type="OrthoDB" id="8168818at2759"/>
<name>U4UHU9_DENPD</name>
<proteinExistence type="predicted"/>
<evidence type="ECO:0000313" key="4">
    <source>
        <dbReference type="Proteomes" id="UP000030742"/>
    </source>
</evidence>
<evidence type="ECO:0000256" key="1">
    <source>
        <dbReference type="SAM" id="MobiDB-lite"/>
    </source>
</evidence>
<sequence length="166" mass="19215">MSSGYLFPSAKDLANPKPLIGSYGNIELKSFEQQQYPVSYHPVNEYDQPSSDPYYEDKIADNVGDFSPFYIAITFCTIIAFALFVLNIALGCCSRYSEYWNDRHTGNRWIVSLWTATPHKQPALDYSTELQEISSQNQVVYHHPREEEAREEAEFLELRTKRESEI</sequence>
<gene>
    <name evidence="3" type="ORF">D910_09915</name>
</gene>
<reference evidence="3 4" key="1">
    <citation type="journal article" date="2013" name="Genome Biol.">
        <title>Draft genome of the mountain pine beetle, Dendroctonus ponderosae Hopkins, a major forest pest.</title>
        <authorList>
            <person name="Keeling C.I."/>
            <person name="Yuen M.M."/>
            <person name="Liao N.Y."/>
            <person name="Docking T.R."/>
            <person name="Chan S.K."/>
            <person name="Taylor G.A."/>
            <person name="Palmquist D.L."/>
            <person name="Jackman S.D."/>
            <person name="Nguyen A."/>
            <person name="Li M."/>
            <person name="Henderson H."/>
            <person name="Janes J.K."/>
            <person name="Zhao Y."/>
            <person name="Pandoh P."/>
            <person name="Moore R."/>
            <person name="Sperling F.A."/>
            <person name="Huber D.P."/>
            <person name="Birol I."/>
            <person name="Jones S.J."/>
            <person name="Bohlmann J."/>
        </authorList>
    </citation>
    <scope>NUCLEOTIDE SEQUENCE</scope>
</reference>
<protein>
    <submittedName>
        <fullName evidence="3">Uncharacterized protein</fullName>
    </submittedName>
</protein>
<accession>U4UHU9</accession>
<dbReference type="EMBL" id="KB632330">
    <property type="protein sequence ID" value="ERL92602.1"/>
    <property type="molecule type" value="Genomic_DNA"/>
</dbReference>
<feature type="region of interest" description="Disordered" evidence="1">
    <location>
        <begin position="145"/>
        <end position="166"/>
    </location>
</feature>
<evidence type="ECO:0000256" key="2">
    <source>
        <dbReference type="SAM" id="Phobius"/>
    </source>
</evidence>
<dbReference type="AlphaFoldDB" id="U4UHU9"/>
<organism evidence="3 4">
    <name type="scientific">Dendroctonus ponderosae</name>
    <name type="common">Mountain pine beetle</name>
    <dbReference type="NCBI Taxonomy" id="77166"/>
    <lineage>
        <taxon>Eukaryota</taxon>
        <taxon>Metazoa</taxon>
        <taxon>Ecdysozoa</taxon>
        <taxon>Arthropoda</taxon>
        <taxon>Hexapoda</taxon>
        <taxon>Insecta</taxon>
        <taxon>Pterygota</taxon>
        <taxon>Neoptera</taxon>
        <taxon>Endopterygota</taxon>
        <taxon>Coleoptera</taxon>
        <taxon>Polyphaga</taxon>
        <taxon>Cucujiformia</taxon>
        <taxon>Curculionidae</taxon>
        <taxon>Scolytinae</taxon>
        <taxon>Dendroctonus</taxon>
    </lineage>
</organism>
<dbReference type="Proteomes" id="UP000030742">
    <property type="component" value="Unassembled WGS sequence"/>
</dbReference>
<keyword evidence="2" id="KW-0472">Membrane</keyword>
<feature type="transmembrane region" description="Helical" evidence="2">
    <location>
        <begin position="69"/>
        <end position="93"/>
    </location>
</feature>
<evidence type="ECO:0000313" key="3">
    <source>
        <dbReference type="EMBL" id="ERL92602.1"/>
    </source>
</evidence>
<keyword evidence="2" id="KW-1133">Transmembrane helix</keyword>
<keyword evidence="2" id="KW-0812">Transmembrane</keyword>